<gene>
    <name evidence="2" type="ORF">APAL1065_LOCUS12202</name>
</gene>
<proteinExistence type="predicted"/>
<dbReference type="EMBL" id="HBHT01018201">
    <property type="protein sequence ID" value="CAD9966076.1"/>
    <property type="molecule type" value="Transcribed_RNA"/>
</dbReference>
<feature type="compositionally biased region" description="Basic and acidic residues" evidence="1">
    <location>
        <begin position="116"/>
        <end position="127"/>
    </location>
</feature>
<dbReference type="AlphaFoldDB" id="A0A7S2YBS1"/>
<evidence type="ECO:0000313" key="2">
    <source>
        <dbReference type="EMBL" id="CAD9966076.1"/>
    </source>
</evidence>
<name>A0A7S2YBS1_9STRA</name>
<feature type="region of interest" description="Disordered" evidence="1">
    <location>
        <begin position="167"/>
        <end position="223"/>
    </location>
</feature>
<feature type="region of interest" description="Disordered" evidence="1">
    <location>
        <begin position="106"/>
        <end position="154"/>
    </location>
</feature>
<evidence type="ECO:0000256" key="1">
    <source>
        <dbReference type="SAM" id="MobiDB-lite"/>
    </source>
</evidence>
<reference evidence="2" key="1">
    <citation type="submission" date="2021-01" db="EMBL/GenBank/DDBJ databases">
        <authorList>
            <person name="Corre E."/>
            <person name="Pelletier E."/>
            <person name="Niang G."/>
            <person name="Scheremetjew M."/>
            <person name="Finn R."/>
            <person name="Kale V."/>
            <person name="Holt S."/>
            <person name="Cochrane G."/>
            <person name="Meng A."/>
            <person name="Brown T."/>
            <person name="Cohen L."/>
        </authorList>
    </citation>
    <scope>NUCLEOTIDE SEQUENCE</scope>
    <source>
        <strain evidence="2">CCMP125</strain>
    </source>
</reference>
<protein>
    <submittedName>
        <fullName evidence="2">Uncharacterized protein</fullName>
    </submittedName>
</protein>
<organism evidence="2">
    <name type="scientific">Entomoneis paludosa</name>
    <dbReference type="NCBI Taxonomy" id="265537"/>
    <lineage>
        <taxon>Eukaryota</taxon>
        <taxon>Sar</taxon>
        <taxon>Stramenopiles</taxon>
        <taxon>Ochrophyta</taxon>
        <taxon>Bacillariophyta</taxon>
        <taxon>Bacillariophyceae</taxon>
        <taxon>Bacillariophycidae</taxon>
        <taxon>Entomoneidaceae</taxon>
        <taxon>Entomoneis</taxon>
    </lineage>
</organism>
<accession>A0A7S2YBS1</accession>
<sequence length="223" mass="23455">MLTDSIGASKVNQTSSLIMSADSIATVVIYFIPKFLSQDAALRGRWLHANSFVNVGLPEIISSAEEKEYSSVNHSLVGRPSSFLGARGSSRSLVLGAGSDLSVVLETDDSGQPCRSKTDMGHRDKAARPSTAVAGPPHKQKPLDPTSPSEELPGDEVTILFSPTVTTETLSSQQHPNSAAQEFSSCEQDPNLATSTNSDVVVTNGQASSSSPPAETTNTVHET</sequence>